<gene>
    <name evidence="1" type="ORF">QIA45_05910</name>
</gene>
<keyword evidence="2" id="KW-1185">Reference proteome</keyword>
<protein>
    <submittedName>
        <fullName evidence="1">ERF family protein</fullName>
    </submittedName>
</protein>
<sequence>MINVLNNNNPQDNIQAEINFIKDMKILRMSLSGIDKNLQGYGYKYQNFNEIVREIKNVIDKHNLELDFGQFPTFTVVEGQQVLHVVRTTFYSTSSGYRDSFDTPILTENLHWNNENGSKNSNTLPQLVGSAITYFKRYALVAYLNIESEVDTDAAPIYSNYENENSTMPSKQVGVNQEQKKDINQNQIKENSQVQKEVEKIDRYYYYGIFKEALSNMKNWINDSKIKDNIDAIIQKIGFIQKIDPNNIEYIKKIETDLIKYFDKNKEFKNINYWANIIKDYFKKNNKLQDLKDFERFMSFKKAIYGASPLIFFSVLKEDKQFDYIFAA</sequence>
<proteinExistence type="predicted"/>
<reference evidence="1" key="1">
    <citation type="submission" date="2024-11" db="EMBL/GenBank/DDBJ databases">
        <title>Sequencing of Borrelia variable plasmids from multiple Borrelia sensu lato isolates.</title>
        <authorList>
            <person name="Mongodin E.F."/>
            <person name="Rudenko N."/>
            <person name="Fraser C.M."/>
            <person name="Schutzer S."/>
            <person name="Luft B."/>
            <person name="Morgan R."/>
            <person name="Casjens S."/>
            <person name="Qiu W."/>
        </authorList>
    </citation>
    <scope>NUCLEOTIDE SEQUENCE</scope>
    <source>
        <strain evidence="1">21038</strain>
    </source>
</reference>
<organism evidence="1 2">
    <name type="scientific">Borrelia andersonii</name>
    <name type="common">Borreliella andersonii</name>
    <dbReference type="NCBI Taxonomy" id="42109"/>
    <lineage>
        <taxon>Bacteria</taxon>
        <taxon>Pseudomonadati</taxon>
        <taxon>Spirochaetota</taxon>
        <taxon>Spirochaetia</taxon>
        <taxon>Spirochaetales</taxon>
        <taxon>Borreliaceae</taxon>
        <taxon>Borreliella</taxon>
    </lineage>
</organism>
<keyword evidence="1" id="KW-0614">Plasmid</keyword>
<dbReference type="Proteomes" id="UP001305787">
    <property type="component" value="Plasmid cp32-10"/>
</dbReference>
<accession>A0ACD5G6H1</accession>
<evidence type="ECO:0000313" key="2">
    <source>
        <dbReference type="Proteomes" id="UP001305787"/>
    </source>
</evidence>
<geneLocation type="plasmid" evidence="1 2">
    <name>cp32-10</name>
</geneLocation>
<name>A0ACD5G6H1_BORAD</name>
<evidence type="ECO:0000313" key="1">
    <source>
        <dbReference type="EMBL" id="XOU13369.1"/>
    </source>
</evidence>
<dbReference type="EMBL" id="CP179268">
    <property type="protein sequence ID" value="XOU13369.1"/>
    <property type="molecule type" value="Genomic_DNA"/>
</dbReference>